<proteinExistence type="predicted"/>
<reference evidence="3 5" key="2">
    <citation type="submission" date="2020-08" db="EMBL/GenBank/DDBJ databases">
        <title>Sequencing the genomes of 1000 actinobacteria strains.</title>
        <authorList>
            <person name="Klenk H.-P."/>
        </authorList>
    </citation>
    <scope>NUCLEOTIDE SEQUENCE [LARGE SCALE GENOMIC DNA]</scope>
    <source>
        <strain evidence="3 5">DSM 9581</strain>
    </source>
</reference>
<evidence type="ECO:0000313" key="2">
    <source>
        <dbReference type="EMBL" id="GEL46608.1"/>
    </source>
</evidence>
<accession>A0A511FFK7</accession>
<dbReference type="EMBL" id="BJVQ01000019">
    <property type="protein sequence ID" value="GEL46608.1"/>
    <property type="molecule type" value="Genomic_DNA"/>
</dbReference>
<keyword evidence="4" id="KW-1185">Reference proteome</keyword>
<dbReference type="Gene3D" id="3.40.630.30">
    <property type="match status" value="1"/>
</dbReference>
<dbReference type="EMBL" id="JACHDN010000001">
    <property type="protein sequence ID" value="MBB5474569.1"/>
    <property type="molecule type" value="Genomic_DNA"/>
</dbReference>
<dbReference type="Proteomes" id="UP000564629">
    <property type="component" value="Unassembled WGS sequence"/>
</dbReference>
<evidence type="ECO:0000259" key="1">
    <source>
        <dbReference type="PROSITE" id="PS51186"/>
    </source>
</evidence>
<gene>
    <name evidence="2" type="ORF">CHO01_17240</name>
    <name evidence="3" type="ORF">HNR08_003305</name>
</gene>
<organism evidence="2 4">
    <name type="scientific">Cellulomonas hominis</name>
    <dbReference type="NCBI Taxonomy" id="156981"/>
    <lineage>
        <taxon>Bacteria</taxon>
        <taxon>Bacillati</taxon>
        <taxon>Actinomycetota</taxon>
        <taxon>Actinomycetes</taxon>
        <taxon>Micrococcales</taxon>
        <taxon>Cellulomonadaceae</taxon>
        <taxon>Cellulomonas</taxon>
    </lineage>
</organism>
<dbReference type="InterPro" id="IPR016181">
    <property type="entry name" value="Acyl_CoA_acyltransferase"/>
</dbReference>
<dbReference type="InterPro" id="IPR000182">
    <property type="entry name" value="GNAT_dom"/>
</dbReference>
<comment type="caution">
    <text evidence="2">The sequence shown here is derived from an EMBL/GenBank/DDBJ whole genome shotgun (WGS) entry which is preliminary data.</text>
</comment>
<dbReference type="Proteomes" id="UP000321723">
    <property type="component" value="Unassembled WGS sequence"/>
</dbReference>
<sequence length="178" mass="19058">MTRAARPDVVVRPVGVADAQAWAAFLVAAQAHTYGPLAPEGFGERRLAEVDEAAEELTRLLADPAGWHGVLAERGGVVVAVAAAGPAPAPWEEDLGLVPPPTDTQLDKIYIDPTEHGTGLADRLLAAVLAPGPAYLWLIDGNERAERFYTRRGFVPLDEQIPAGESWGNIPMHRMVRA</sequence>
<reference evidence="2 4" key="1">
    <citation type="submission" date="2019-07" db="EMBL/GenBank/DDBJ databases">
        <title>Whole genome shotgun sequence of Cellulomonas hominis NBRC 16055.</title>
        <authorList>
            <person name="Hosoyama A."/>
            <person name="Uohara A."/>
            <person name="Ohji S."/>
            <person name="Ichikawa N."/>
        </authorList>
    </citation>
    <scope>NUCLEOTIDE SEQUENCE [LARGE SCALE GENOMIC DNA]</scope>
    <source>
        <strain evidence="2 4">NBRC 16055</strain>
    </source>
</reference>
<keyword evidence="3" id="KW-0808">Transferase</keyword>
<dbReference type="PROSITE" id="PS51186">
    <property type="entry name" value="GNAT"/>
    <property type="match status" value="1"/>
</dbReference>
<evidence type="ECO:0000313" key="4">
    <source>
        <dbReference type="Proteomes" id="UP000321723"/>
    </source>
</evidence>
<feature type="domain" description="N-acetyltransferase" evidence="1">
    <location>
        <begin position="9"/>
        <end position="177"/>
    </location>
</feature>
<protein>
    <submittedName>
        <fullName evidence="3">GNAT superfamily N-acetyltransferase</fullName>
    </submittedName>
</protein>
<dbReference type="RefSeq" id="WP_221286376.1">
    <property type="nucleotide sequence ID" value="NZ_BJVQ01000019.1"/>
</dbReference>
<dbReference type="SUPFAM" id="SSF55729">
    <property type="entry name" value="Acyl-CoA N-acyltransferases (Nat)"/>
    <property type="match status" value="1"/>
</dbReference>
<dbReference type="GO" id="GO:0016747">
    <property type="term" value="F:acyltransferase activity, transferring groups other than amino-acyl groups"/>
    <property type="evidence" value="ECO:0007669"/>
    <property type="project" value="InterPro"/>
</dbReference>
<evidence type="ECO:0000313" key="5">
    <source>
        <dbReference type="Proteomes" id="UP000564629"/>
    </source>
</evidence>
<dbReference type="AlphaFoldDB" id="A0A511FFK7"/>
<name>A0A511FFK7_9CELL</name>
<evidence type="ECO:0000313" key="3">
    <source>
        <dbReference type="EMBL" id="MBB5474569.1"/>
    </source>
</evidence>
<dbReference type="Pfam" id="PF00583">
    <property type="entry name" value="Acetyltransf_1"/>
    <property type="match status" value="1"/>
</dbReference>